<evidence type="ECO:0000313" key="3">
    <source>
        <dbReference type="Proteomes" id="UP000324222"/>
    </source>
</evidence>
<evidence type="ECO:0000313" key="2">
    <source>
        <dbReference type="EMBL" id="MPC78810.1"/>
    </source>
</evidence>
<protein>
    <submittedName>
        <fullName evidence="2">Uncharacterized protein</fullName>
    </submittedName>
</protein>
<keyword evidence="3" id="KW-1185">Reference proteome</keyword>
<keyword evidence="1" id="KW-1133">Transmembrane helix</keyword>
<accession>A0A5B7I2H4</accession>
<dbReference type="EMBL" id="VSRR010049428">
    <property type="protein sequence ID" value="MPC78810.1"/>
    <property type="molecule type" value="Genomic_DNA"/>
</dbReference>
<name>A0A5B7I2H4_PORTR</name>
<dbReference type="Proteomes" id="UP000324222">
    <property type="component" value="Unassembled WGS sequence"/>
</dbReference>
<keyword evidence="1" id="KW-0472">Membrane</keyword>
<comment type="caution">
    <text evidence="2">The sequence shown here is derived from an EMBL/GenBank/DDBJ whole genome shotgun (WGS) entry which is preliminary data.</text>
</comment>
<gene>
    <name evidence="2" type="ORF">E2C01_073308</name>
</gene>
<organism evidence="2 3">
    <name type="scientific">Portunus trituberculatus</name>
    <name type="common">Swimming crab</name>
    <name type="synonym">Neptunus trituberculatus</name>
    <dbReference type="NCBI Taxonomy" id="210409"/>
    <lineage>
        <taxon>Eukaryota</taxon>
        <taxon>Metazoa</taxon>
        <taxon>Ecdysozoa</taxon>
        <taxon>Arthropoda</taxon>
        <taxon>Crustacea</taxon>
        <taxon>Multicrustacea</taxon>
        <taxon>Malacostraca</taxon>
        <taxon>Eumalacostraca</taxon>
        <taxon>Eucarida</taxon>
        <taxon>Decapoda</taxon>
        <taxon>Pleocyemata</taxon>
        <taxon>Brachyura</taxon>
        <taxon>Eubrachyura</taxon>
        <taxon>Portunoidea</taxon>
        <taxon>Portunidae</taxon>
        <taxon>Portuninae</taxon>
        <taxon>Portunus</taxon>
    </lineage>
</organism>
<dbReference type="AlphaFoldDB" id="A0A5B7I2H4"/>
<proteinExistence type="predicted"/>
<feature type="transmembrane region" description="Helical" evidence="1">
    <location>
        <begin position="48"/>
        <end position="67"/>
    </location>
</feature>
<feature type="transmembrane region" description="Helical" evidence="1">
    <location>
        <begin position="88"/>
        <end position="111"/>
    </location>
</feature>
<evidence type="ECO:0000256" key="1">
    <source>
        <dbReference type="SAM" id="Phobius"/>
    </source>
</evidence>
<keyword evidence="1" id="KW-0812">Transmembrane</keyword>
<reference evidence="2 3" key="1">
    <citation type="submission" date="2019-05" db="EMBL/GenBank/DDBJ databases">
        <title>Another draft genome of Portunus trituberculatus and its Hox gene families provides insights of decapod evolution.</title>
        <authorList>
            <person name="Jeong J.-H."/>
            <person name="Song I."/>
            <person name="Kim S."/>
            <person name="Choi T."/>
            <person name="Kim D."/>
            <person name="Ryu S."/>
            <person name="Kim W."/>
        </authorList>
    </citation>
    <scope>NUCLEOTIDE SEQUENCE [LARGE SCALE GENOMIC DNA]</scope>
    <source>
        <tissue evidence="2">Muscle</tissue>
    </source>
</reference>
<sequence length="112" mass="13225">MLNAGPKTRSFSSLRFFEGLHMCCLCKPLLSSHWCSPGVVLLLVPPSFTPLTLLLFPIQMMTMIRINSMMMMMMMMIRMNSMMMMMNMMMMMMMMMVMMMMMMMVMMMIMMI</sequence>